<keyword evidence="2" id="KW-0812">Transmembrane</keyword>
<feature type="coiled-coil region" evidence="1">
    <location>
        <begin position="192"/>
        <end position="226"/>
    </location>
</feature>
<feature type="transmembrane region" description="Helical" evidence="2">
    <location>
        <begin position="48"/>
        <end position="66"/>
    </location>
</feature>
<dbReference type="EMBL" id="NIGF01000005">
    <property type="protein sequence ID" value="PQV64459.1"/>
    <property type="molecule type" value="Genomic_DNA"/>
</dbReference>
<keyword evidence="4" id="KW-1185">Reference proteome</keyword>
<reference evidence="3 4" key="1">
    <citation type="journal article" date="2018" name="Syst. Appl. Microbiol.">
        <title>Abditibacterium utsteinense sp. nov., the first cultivated member of candidate phylum FBP, isolated from ice-free Antarctic soil samples.</title>
        <authorList>
            <person name="Tahon G."/>
            <person name="Tytgat B."/>
            <person name="Lebbe L."/>
            <person name="Carlier A."/>
            <person name="Willems A."/>
        </authorList>
    </citation>
    <scope>NUCLEOTIDE SEQUENCE [LARGE SCALE GENOMIC DNA]</scope>
    <source>
        <strain evidence="3 4">LMG 29911</strain>
    </source>
</reference>
<dbReference type="RefSeq" id="WP_105483244.1">
    <property type="nucleotide sequence ID" value="NZ_NIGF01000005.1"/>
</dbReference>
<dbReference type="AlphaFoldDB" id="A0A2S8SUM1"/>
<evidence type="ECO:0000313" key="3">
    <source>
        <dbReference type="EMBL" id="PQV64459.1"/>
    </source>
</evidence>
<keyword evidence="2" id="KW-0472">Membrane</keyword>
<dbReference type="InParanoid" id="A0A2S8SUM1"/>
<evidence type="ECO:0000313" key="4">
    <source>
        <dbReference type="Proteomes" id="UP000237684"/>
    </source>
</evidence>
<evidence type="ECO:0000256" key="1">
    <source>
        <dbReference type="SAM" id="Coils"/>
    </source>
</evidence>
<comment type="caution">
    <text evidence="3">The sequence shown here is derived from an EMBL/GenBank/DDBJ whole genome shotgun (WGS) entry which is preliminary data.</text>
</comment>
<sequence length="231" mass="26647">MKNSEFVKQSWRQGQQQTRWHKWFLTALVPLSFAYCAVFPFSSEIGPSTIQLFGFLPLVVGALLWADFKGGSKIISIISSRLSAKTAPTEIDLQDLESRIDFLGKSNNSHLVRITRGRQQCTRIRTDYIKWRSVLKKRGDASGVHQIDQLQEEVTNILKQWIELEKEVLSSAQEIRLMKVEINNQVATLRVIQAVERMAKNMDERANKAEKEQRIIQDSYQDLQRRRIASA</sequence>
<accession>A0A2S8SUM1</accession>
<keyword evidence="2" id="KW-1133">Transmembrane helix</keyword>
<gene>
    <name evidence="3" type="ORF">B1R32_105141</name>
</gene>
<dbReference type="Proteomes" id="UP000237684">
    <property type="component" value="Unassembled WGS sequence"/>
</dbReference>
<organism evidence="3 4">
    <name type="scientific">Abditibacterium utsteinense</name>
    <dbReference type="NCBI Taxonomy" id="1960156"/>
    <lineage>
        <taxon>Bacteria</taxon>
        <taxon>Pseudomonadati</taxon>
        <taxon>Abditibacteriota</taxon>
        <taxon>Abditibacteriia</taxon>
        <taxon>Abditibacteriales</taxon>
        <taxon>Abditibacteriaceae</taxon>
        <taxon>Abditibacterium</taxon>
    </lineage>
</organism>
<proteinExistence type="predicted"/>
<evidence type="ECO:0000256" key="2">
    <source>
        <dbReference type="SAM" id="Phobius"/>
    </source>
</evidence>
<feature type="transmembrane region" description="Helical" evidence="2">
    <location>
        <begin position="20"/>
        <end position="42"/>
    </location>
</feature>
<keyword evidence="1" id="KW-0175">Coiled coil</keyword>
<name>A0A2S8SUM1_9BACT</name>
<protein>
    <submittedName>
        <fullName evidence="3">Uncharacterized protein</fullName>
    </submittedName>
</protein>